<keyword evidence="3" id="KW-1185">Reference proteome</keyword>
<organism evidence="2 3">
    <name type="scientific">Steinernema hermaphroditum</name>
    <dbReference type="NCBI Taxonomy" id="289476"/>
    <lineage>
        <taxon>Eukaryota</taxon>
        <taxon>Metazoa</taxon>
        <taxon>Ecdysozoa</taxon>
        <taxon>Nematoda</taxon>
        <taxon>Chromadorea</taxon>
        <taxon>Rhabditida</taxon>
        <taxon>Tylenchina</taxon>
        <taxon>Panagrolaimomorpha</taxon>
        <taxon>Strongyloidoidea</taxon>
        <taxon>Steinernematidae</taxon>
        <taxon>Steinernema</taxon>
    </lineage>
</organism>
<dbReference type="Proteomes" id="UP001175271">
    <property type="component" value="Unassembled WGS sequence"/>
</dbReference>
<dbReference type="InterPro" id="IPR001810">
    <property type="entry name" value="F-box_dom"/>
</dbReference>
<evidence type="ECO:0000259" key="1">
    <source>
        <dbReference type="Pfam" id="PF12937"/>
    </source>
</evidence>
<dbReference type="EMBL" id="JAUCMV010000005">
    <property type="protein sequence ID" value="KAK0399130.1"/>
    <property type="molecule type" value="Genomic_DNA"/>
</dbReference>
<gene>
    <name evidence="2" type="ORF">QR680_002912</name>
</gene>
<evidence type="ECO:0000313" key="2">
    <source>
        <dbReference type="EMBL" id="KAK0399130.1"/>
    </source>
</evidence>
<dbReference type="SUPFAM" id="SSF81383">
    <property type="entry name" value="F-box domain"/>
    <property type="match status" value="1"/>
</dbReference>
<accession>A0AA39H4K1</accession>
<proteinExistence type="predicted"/>
<evidence type="ECO:0000313" key="3">
    <source>
        <dbReference type="Proteomes" id="UP001175271"/>
    </source>
</evidence>
<protein>
    <recommendedName>
        <fullName evidence="1">F-box domain-containing protein</fullName>
    </recommendedName>
</protein>
<reference evidence="2" key="1">
    <citation type="submission" date="2023-06" db="EMBL/GenBank/DDBJ databases">
        <title>Genomic analysis of the entomopathogenic nematode Steinernema hermaphroditum.</title>
        <authorList>
            <person name="Schwarz E.M."/>
            <person name="Heppert J.K."/>
            <person name="Baniya A."/>
            <person name="Schwartz H.T."/>
            <person name="Tan C.-H."/>
            <person name="Antoshechkin I."/>
            <person name="Sternberg P.W."/>
            <person name="Goodrich-Blair H."/>
            <person name="Dillman A.R."/>
        </authorList>
    </citation>
    <scope>NUCLEOTIDE SEQUENCE</scope>
    <source>
        <strain evidence="2">PS9179</strain>
        <tissue evidence="2">Whole animal</tissue>
    </source>
</reference>
<dbReference type="InterPro" id="IPR036047">
    <property type="entry name" value="F-box-like_dom_sf"/>
</dbReference>
<comment type="caution">
    <text evidence="2">The sequence shown here is derived from an EMBL/GenBank/DDBJ whole genome shotgun (WGS) entry which is preliminary data.</text>
</comment>
<dbReference type="AlphaFoldDB" id="A0AA39H4K1"/>
<dbReference type="Pfam" id="PF12937">
    <property type="entry name" value="F-box-like"/>
    <property type="match status" value="1"/>
</dbReference>
<dbReference type="Gene3D" id="1.20.1280.50">
    <property type="match status" value="1"/>
</dbReference>
<sequence length="266" mass="30997">MGASSSILHDPSPIESIPHEILVEIFRYLYDEGMPVPKRREILSPLRSVCWKWNDIVANALNFKPVINLHLICGDATVKCEKQCRSSWFSTEEWYKVVAPDQLLSTELSSNVHIDVKITCAKRTSASSTAPMLTKQNLRQLSKIFSSLDNIRLLNFWYFKLEEGLHEEFCNFLFNLRRPLTLKGFLFEVDHETHDDVILSYIAFLKFHRKLMRVNVRHRGREVQLFKSIVKAMETERYNKGYWITKITMFSDVETFVAARGTNSDD</sequence>
<feature type="domain" description="F-box" evidence="1">
    <location>
        <begin position="14"/>
        <end position="59"/>
    </location>
</feature>
<name>A0AA39H4K1_9BILA</name>